<feature type="domain" description="Tryptophan synthase beta chain-like PALP" evidence="6">
    <location>
        <begin position="8"/>
        <end position="320"/>
    </location>
</feature>
<organism evidence="7 8">
    <name type="scientific">Thiosulfatimonas sediminis</name>
    <dbReference type="NCBI Taxonomy" id="2675054"/>
    <lineage>
        <taxon>Bacteria</taxon>
        <taxon>Pseudomonadati</taxon>
        <taxon>Pseudomonadota</taxon>
        <taxon>Gammaproteobacteria</taxon>
        <taxon>Thiotrichales</taxon>
        <taxon>Piscirickettsiaceae</taxon>
        <taxon>Thiosulfatimonas</taxon>
    </lineage>
</organism>
<name>A0A6F8PVE9_9GAMM</name>
<dbReference type="Pfam" id="PF00291">
    <property type="entry name" value="PALP"/>
    <property type="match status" value="1"/>
</dbReference>
<dbReference type="InterPro" id="IPR001926">
    <property type="entry name" value="TrpB-like_PALP"/>
</dbReference>
<evidence type="ECO:0000256" key="1">
    <source>
        <dbReference type="ARBA" id="ARBA00001933"/>
    </source>
</evidence>
<dbReference type="Proteomes" id="UP000501726">
    <property type="component" value="Chromosome"/>
</dbReference>
<evidence type="ECO:0000313" key="8">
    <source>
        <dbReference type="Proteomes" id="UP000501726"/>
    </source>
</evidence>
<evidence type="ECO:0000313" key="7">
    <source>
        <dbReference type="EMBL" id="BBP46113.1"/>
    </source>
</evidence>
<dbReference type="GO" id="GO:0019148">
    <property type="term" value="F:D-cysteine desulfhydrase activity"/>
    <property type="evidence" value="ECO:0007669"/>
    <property type="project" value="TreeGrafter"/>
</dbReference>
<dbReference type="EMBL" id="AP021889">
    <property type="protein sequence ID" value="BBP46113.1"/>
    <property type="molecule type" value="Genomic_DNA"/>
</dbReference>
<dbReference type="PIRSF" id="PIRSF006278">
    <property type="entry name" value="ACCD_DCysDesulf"/>
    <property type="match status" value="1"/>
</dbReference>
<reference evidence="8" key="1">
    <citation type="submission" date="2019-11" db="EMBL/GenBank/DDBJ databases">
        <title>Isolation and characterization of two novel species in the genus Thiomicrorhabdus.</title>
        <authorList>
            <person name="Mochizuki J."/>
            <person name="Kojima H."/>
            <person name="Fukui M."/>
        </authorList>
    </citation>
    <scope>NUCLEOTIDE SEQUENCE [LARGE SCALE GENOMIC DNA]</scope>
    <source>
        <strain evidence="8">aks77</strain>
    </source>
</reference>
<evidence type="ECO:0000256" key="4">
    <source>
        <dbReference type="PIRSR" id="PIRSR006278-1"/>
    </source>
</evidence>
<sequence length="346" mass="38781">MPFKQLTTPLQALHHPLFEAQKLQVWMKREEQNNALIQGNKLYKLELNLTEHLKSDKKILLTFGGAYSNHLAATAAACHLLKTPVIGIVRAAELANNPAKWSHTLNHCKQNGMQLMFVSRADYRLKEHPNFIEHLLEKDGAQLSQAQYHALQHAWQQKQITILPEGGSNDLAVRGFAPLTAELQQQCPDWSDLFCAVGTGATLAGLVANSEYRAERTLYGVAVLQQSEHLWPQINDWILRNQTSKTTNNWQLLNQYHHGGYAKKSEQLQHFIKKTWQEINTEKAIPIEPIYTAKAFYAFWQKLMAGDFRAGAKIILLHSGGLQGLGPDAAPCNPALESIETGSVAP</sequence>
<dbReference type="PANTHER" id="PTHR43780:SF2">
    <property type="entry name" value="1-AMINOCYCLOPROPANE-1-CARBOXYLATE DEAMINASE-RELATED"/>
    <property type="match status" value="1"/>
</dbReference>
<keyword evidence="3 5" id="KW-0663">Pyridoxal phosphate</keyword>
<feature type="active site" description="Nucleophile" evidence="4">
    <location>
        <position position="68"/>
    </location>
</feature>
<evidence type="ECO:0000256" key="5">
    <source>
        <dbReference type="PIRSR" id="PIRSR006278-2"/>
    </source>
</evidence>
<evidence type="ECO:0000256" key="2">
    <source>
        <dbReference type="ARBA" id="ARBA00008639"/>
    </source>
</evidence>
<evidence type="ECO:0000259" key="6">
    <source>
        <dbReference type="Pfam" id="PF00291"/>
    </source>
</evidence>
<proteinExistence type="inferred from homology"/>
<comment type="cofactor">
    <cofactor evidence="1">
        <name>pyridoxal 5'-phosphate</name>
        <dbReference type="ChEBI" id="CHEBI:597326"/>
    </cofactor>
</comment>
<feature type="modified residue" description="N6-(pyridoxal phosphate)lysine" evidence="5">
    <location>
        <position position="41"/>
    </location>
</feature>
<keyword evidence="8" id="KW-1185">Reference proteome</keyword>
<dbReference type="InterPro" id="IPR036052">
    <property type="entry name" value="TrpB-like_PALP_sf"/>
</dbReference>
<dbReference type="RefSeq" id="WP_173272433.1">
    <property type="nucleotide sequence ID" value="NZ_AP021889.1"/>
</dbReference>
<dbReference type="KEGG" id="tse:THMIRHAS_14860"/>
<protein>
    <submittedName>
        <fullName evidence="7">1-aminocyclopropane-1-carboxylate deaminase</fullName>
    </submittedName>
</protein>
<dbReference type="AlphaFoldDB" id="A0A6F8PVE9"/>
<gene>
    <name evidence="7" type="ORF">THMIRHAS_14860</name>
</gene>
<dbReference type="InterPro" id="IPR027278">
    <property type="entry name" value="ACCD_DCysDesulf"/>
</dbReference>
<dbReference type="PANTHER" id="PTHR43780">
    <property type="entry name" value="1-AMINOCYCLOPROPANE-1-CARBOXYLATE DEAMINASE-RELATED"/>
    <property type="match status" value="1"/>
</dbReference>
<accession>A0A6F8PVE9</accession>
<comment type="similarity">
    <text evidence="2">Belongs to the ACC deaminase/D-cysteine desulfhydrase family.</text>
</comment>
<evidence type="ECO:0000256" key="3">
    <source>
        <dbReference type="ARBA" id="ARBA00022898"/>
    </source>
</evidence>
<dbReference type="SUPFAM" id="SSF53686">
    <property type="entry name" value="Tryptophan synthase beta subunit-like PLP-dependent enzymes"/>
    <property type="match status" value="1"/>
</dbReference>
<dbReference type="Gene3D" id="3.40.50.1100">
    <property type="match status" value="2"/>
</dbReference>